<evidence type="ECO:0000313" key="2">
    <source>
        <dbReference type="Proteomes" id="UP001055219"/>
    </source>
</evidence>
<evidence type="ECO:0000313" key="1">
    <source>
        <dbReference type="EMBL" id="KAI6779134.1"/>
    </source>
</evidence>
<dbReference type="GeneID" id="75834063"/>
<sequence>MTVPGNVHGAFSRHLCASRHLAKSLVARRSMSAENDQLCHESPFTNGLLGFRLELYTYTMLCNLGVHPPSTEPVADLLFMSFENMSKFPTFGVPFAGSHKLYRVIPEIDALPSRRRVEKRNDLARPITSLMQDNDSLHSRLSGGGGAALLAGRDRETETEFYNWSGMGHVGMMADVLQLLWDNPDPEAFGPHGLKK</sequence>
<accession>A0A9Q0BCI1</accession>
<dbReference type="OrthoDB" id="187139at2759"/>
<organism evidence="1 2">
    <name type="scientific">Emericellopsis cladophorae</name>
    <dbReference type="NCBI Taxonomy" id="2686198"/>
    <lineage>
        <taxon>Eukaryota</taxon>
        <taxon>Fungi</taxon>
        <taxon>Dikarya</taxon>
        <taxon>Ascomycota</taxon>
        <taxon>Pezizomycotina</taxon>
        <taxon>Sordariomycetes</taxon>
        <taxon>Hypocreomycetidae</taxon>
        <taxon>Hypocreales</taxon>
        <taxon>Bionectriaceae</taxon>
        <taxon>Emericellopsis</taxon>
    </lineage>
</organism>
<dbReference type="EMBL" id="JAGIXG020000052">
    <property type="protein sequence ID" value="KAI6779134.1"/>
    <property type="molecule type" value="Genomic_DNA"/>
</dbReference>
<keyword evidence="2" id="KW-1185">Reference proteome</keyword>
<proteinExistence type="predicted"/>
<gene>
    <name evidence="1" type="ORF">J7T54_007589</name>
</gene>
<reference evidence="1" key="2">
    <citation type="submission" date="2022-07" db="EMBL/GenBank/DDBJ databases">
        <authorList>
            <person name="Goncalves M.F.M."/>
            <person name="Hilario S."/>
            <person name="Van De Peer Y."/>
            <person name="Esteves A.C."/>
            <person name="Alves A."/>
        </authorList>
    </citation>
    <scope>NUCLEOTIDE SEQUENCE</scope>
    <source>
        <strain evidence="1">MUM 19.33</strain>
    </source>
</reference>
<reference evidence="1" key="1">
    <citation type="journal article" date="2021" name="J Fungi (Basel)">
        <title>Genomic and Metabolomic Analyses of the Marine Fungus Emericellopsis cladophorae: Insights into Saltwater Adaptability Mechanisms and Its Biosynthetic Potential.</title>
        <authorList>
            <person name="Goncalves M.F.M."/>
            <person name="Hilario S."/>
            <person name="Van de Peer Y."/>
            <person name="Esteves A.C."/>
            <person name="Alves A."/>
        </authorList>
    </citation>
    <scope>NUCLEOTIDE SEQUENCE</scope>
    <source>
        <strain evidence="1">MUM 19.33</strain>
    </source>
</reference>
<dbReference type="Proteomes" id="UP001055219">
    <property type="component" value="Unassembled WGS sequence"/>
</dbReference>
<comment type="caution">
    <text evidence="1">The sequence shown here is derived from an EMBL/GenBank/DDBJ whole genome shotgun (WGS) entry which is preliminary data.</text>
</comment>
<protein>
    <submittedName>
        <fullName evidence="1">Uncharacterized protein</fullName>
    </submittedName>
</protein>
<name>A0A9Q0BCI1_9HYPO</name>
<dbReference type="AlphaFoldDB" id="A0A9Q0BCI1"/>
<dbReference type="RefSeq" id="XP_051359990.1">
    <property type="nucleotide sequence ID" value="XM_051509000.1"/>
</dbReference>